<comment type="caution">
    <text evidence="3">The sequence shown here is derived from an EMBL/GenBank/DDBJ whole genome shotgun (WGS) entry which is preliminary data.</text>
</comment>
<dbReference type="InterPro" id="IPR051942">
    <property type="entry name" value="DENN_domain_containing_2"/>
</dbReference>
<name>A0A9Q1K636_9CARY</name>
<feature type="chain" id="PRO_5040395671" description="uDENN domain-containing protein" evidence="1">
    <location>
        <begin position="25"/>
        <end position="293"/>
    </location>
</feature>
<dbReference type="OrthoDB" id="1936535at2759"/>
<dbReference type="Gene3D" id="3.30.450.200">
    <property type="match status" value="1"/>
</dbReference>
<dbReference type="InterPro" id="IPR005113">
    <property type="entry name" value="uDENN_dom"/>
</dbReference>
<accession>A0A9Q1K636</accession>
<evidence type="ECO:0000259" key="2">
    <source>
        <dbReference type="Pfam" id="PF03456"/>
    </source>
</evidence>
<evidence type="ECO:0000313" key="3">
    <source>
        <dbReference type="EMBL" id="KAJ8437332.1"/>
    </source>
</evidence>
<feature type="domain" description="uDENN" evidence="2">
    <location>
        <begin position="142"/>
        <end position="218"/>
    </location>
</feature>
<organism evidence="3 4">
    <name type="scientific">Carnegiea gigantea</name>
    <dbReference type="NCBI Taxonomy" id="171969"/>
    <lineage>
        <taxon>Eukaryota</taxon>
        <taxon>Viridiplantae</taxon>
        <taxon>Streptophyta</taxon>
        <taxon>Embryophyta</taxon>
        <taxon>Tracheophyta</taxon>
        <taxon>Spermatophyta</taxon>
        <taxon>Magnoliopsida</taxon>
        <taxon>eudicotyledons</taxon>
        <taxon>Gunneridae</taxon>
        <taxon>Pentapetalae</taxon>
        <taxon>Caryophyllales</taxon>
        <taxon>Cactineae</taxon>
        <taxon>Cactaceae</taxon>
        <taxon>Cactoideae</taxon>
        <taxon>Echinocereeae</taxon>
        <taxon>Carnegiea</taxon>
    </lineage>
</organism>
<keyword evidence="4" id="KW-1185">Reference proteome</keyword>
<gene>
    <name evidence="3" type="ORF">Cgig2_015063</name>
</gene>
<dbReference type="Pfam" id="PF03456">
    <property type="entry name" value="uDENN"/>
    <property type="match status" value="1"/>
</dbReference>
<dbReference type="PANTHER" id="PTHR15288">
    <property type="entry name" value="DENN DOMAIN-CONTAINING PROTEIN 2"/>
    <property type="match status" value="1"/>
</dbReference>
<sequence>MLKAGSLDPSSCMLLLLMVAGRSADSLKRIQEELSDKESLWKFLSKLLIQIMKTQAAEDHRSLEMPSKLFENIVVVGLHPSFDVQMLRKCPQAKKASVCFNQAESFSRRNQLWTTGDYPTKVNLIEHNSITSLITTFLFSFQVLFAFPPEKRLPVKCRDLLSFCFPGGLEVHVIERNSSLSELNEILLEQEHLKRSDLFFVFRLQVPNSSPLYGCCVLMEELLDKPSPLISMISTSQAGSSHLERHIFTTRRCYCVLSHLPFFELHFGVLNRRCSKECIGPEVVVFQYVAVKA</sequence>
<evidence type="ECO:0000313" key="4">
    <source>
        <dbReference type="Proteomes" id="UP001153076"/>
    </source>
</evidence>
<dbReference type="Proteomes" id="UP001153076">
    <property type="component" value="Unassembled WGS sequence"/>
</dbReference>
<dbReference type="PANTHER" id="PTHR15288:SF4">
    <property type="entry name" value="OS02G0777100 PROTEIN"/>
    <property type="match status" value="1"/>
</dbReference>
<evidence type="ECO:0000256" key="1">
    <source>
        <dbReference type="SAM" id="SignalP"/>
    </source>
</evidence>
<dbReference type="AlphaFoldDB" id="A0A9Q1K636"/>
<protein>
    <recommendedName>
        <fullName evidence="2">uDENN domain-containing protein</fullName>
    </recommendedName>
</protein>
<keyword evidence="1" id="KW-0732">Signal</keyword>
<reference evidence="3" key="1">
    <citation type="submission" date="2022-04" db="EMBL/GenBank/DDBJ databases">
        <title>Carnegiea gigantea Genome sequencing and assembly v2.</title>
        <authorList>
            <person name="Copetti D."/>
            <person name="Sanderson M.J."/>
            <person name="Burquez A."/>
            <person name="Wojciechowski M.F."/>
        </authorList>
    </citation>
    <scope>NUCLEOTIDE SEQUENCE</scope>
    <source>
        <strain evidence="3">SGP5-SGP5p</strain>
        <tissue evidence="3">Aerial part</tissue>
    </source>
</reference>
<feature type="signal peptide" evidence="1">
    <location>
        <begin position="1"/>
        <end position="24"/>
    </location>
</feature>
<dbReference type="EMBL" id="JAKOGI010000306">
    <property type="protein sequence ID" value="KAJ8437332.1"/>
    <property type="molecule type" value="Genomic_DNA"/>
</dbReference>
<proteinExistence type="predicted"/>